<keyword evidence="6" id="KW-0862">Zinc</keyword>
<dbReference type="PANTHER" id="PTHR43690">
    <property type="entry name" value="NARDILYSIN"/>
    <property type="match status" value="1"/>
</dbReference>
<comment type="cofactor">
    <cofactor evidence="1">
        <name>Zn(2+)</name>
        <dbReference type="ChEBI" id="CHEBI:29105"/>
    </cofactor>
</comment>
<organism evidence="11 12">
    <name type="scientific">Sanguibacteroides justesenii</name>
    <dbReference type="NCBI Taxonomy" id="1547597"/>
    <lineage>
        <taxon>Bacteria</taxon>
        <taxon>Pseudomonadati</taxon>
        <taxon>Bacteroidota</taxon>
        <taxon>Bacteroidia</taxon>
        <taxon>Bacteroidales</taxon>
        <taxon>Porphyromonadaceae</taxon>
        <taxon>Sanguibacteroides</taxon>
    </lineage>
</organism>
<name>A0A0C3R4F1_9PORP</name>
<evidence type="ECO:0000256" key="3">
    <source>
        <dbReference type="ARBA" id="ARBA00022670"/>
    </source>
</evidence>
<dbReference type="EMBL" id="JPIU01000039">
    <property type="protein sequence ID" value="KIO44295.1"/>
    <property type="molecule type" value="Genomic_DNA"/>
</dbReference>
<dbReference type="GO" id="GO:0006508">
    <property type="term" value="P:proteolysis"/>
    <property type="evidence" value="ECO:0007669"/>
    <property type="project" value="UniProtKB-KW"/>
</dbReference>
<evidence type="ECO:0000256" key="2">
    <source>
        <dbReference type="ARBA" id="ARBA00007261"/>
    </source>
</evidence>
<comment type="similarity">
    <text evidence="2 8">Belongs to the peptidase M16 family.</text>
</comment>
<evidence type="ECO:0000259" key="10">
    <source>
        <dbReference type="Pfam" id="PF05193"/>
    </source>
</evidence>
<dbReference type="Pfam" id="PF05193">
    <property type="entry name" value="Peptidase_M16_C"/>
    <property type="match status" value="2"/>
</dbReference>
<gene>
    <name evidence="11" type="ORF">BA92_08785</name>
</gene>
<dbReference type="InterPro" id="IPR011765">
    <property type="entry name" value="Pept_M16_N"/>
</dbReference>
<dbReference type="InterPro" id="IPR011249">
    <property type="entry name" value="Metalloenz_LuxS/M16"/>
</dbReference>
<feature type="domain" description="Peptidase M16 C-terminal" evidence="10">
    <location>
        <begin position="683"/>
        <end position="851"/>
    </location>
</feature>
<dbReference type="AlphaFoldDB" id="A0A0C3R4F1"/>
<feature type="domain" description="Peptidase M16 C-terminal" evidence="10">
    <location>
        <begin position="195"/>
        <end position="374"/>
    </location>
</feature>
<dbReference type="PANTHER" id="PTHR43690:SF34">
    <property type="entry name" value="ZINC PROTEASE PQQL-LIKE"/>
    <property type="match status" value="1"/>
</dbReference>
<dbReference type="Pfam" id="PF00675">
    <property type="entry name" value="Peptidase_M16"/>
    <property type="match status" value="1"/>
</dbReference>
<proteinExistence type="inferred from homology"/>
<dbReference type="GO" id="GO:0004222">
    <property type="term" value="F:metalloendopeptidase activity"/>
    <property type="evidence" value="ECO:0007669"/>
    <property type="project" value="InterPro"/>
</dbReference>
<sequence length="923" mass="107569">MNRWILFVLLPFFWEGSFARDTSDVFRHGKLKNGLTYYVRHSVAQRGRADFYLVQNVGALLENDDQNGLAHFLEHMAFNGSRSFKEGIPRFLERRGVKHFNAETGQDETVYYINSVPTKDKLLVDSCLLVLKDWSGFLLLDPKEIDKERGVIFEERRSRRDMNARLKEQTDLYAYNGSRYATRNVIGTVEVLESFTPIELKAYYHDFYRPDLQAVIVIGDVEPARIEREIHRLFDPIPKRVDPKPRPVFEIPDNPEPLYAKAFDKELTSPDMVLSRRMRRVPPVSLKEMMKNNLIERFYNDIVVGQLDAYINTQNPLFLLTAVDHGRLVRNYNRWRIYVQAYPHKEREALTQLMEEIERIHRFSLTDKELKKRIDAYLPGLEETEKNKDKLPNAAYVTIYQNNFLEGNPISSVEEDISLSREILSELTAKDLQDWVASWYTDDRNWVFVMRGNDPAYDFPSKDEVKQIMENARKADIKPLDFEVTAVPLLDFEVKGGEIVKEKKIKKLDAEEWTLSNGCKVYYKFSDTDGPKVSLMGESPGGKSLLPAEDLPSASALSSLMMRSGLYKHDVRMMQAILKGHQIRPDIRLGETSEGVSGYCDNNEAEMLFQIVYLLFEKPRFNRDDFDKFVYLNKMDYENTPRTAEDTISEAMTKLRLKDSPRLWKRNDQYYEAMDFDKMVAIYHDRFRDASDFRFYLTGNIGREEARKLVKQYLGALPSVYRKEQPVKYDLRKSGSMTETIEAHIPDDKYIVNIEYTNKLKLKPGEELCIDIIREILSNRYRDIIREDEGGAYGVEVSASYLSYPKPYQFIGIDFQTSTEKGDRMRAIVHEQIQRLVQEGMSEEEVEDIVMMMKKGRARMLKNRGNAHWMEALRYYVETGKDIDSPAYFEKPIEKIDAKEVQAVAKKFFDTAECADIVIKSDH</sequence>
<feature type="domain" description="Peptidase M16 N-terminal" evidence="9">
    <location>
        <begin position="53"/>
        <end position="163"/>
    </location>
</feature>
<dbReference type="GO" id="GO:0046872">
    <property type="term" value="F:metal ion binding"/>
    <property type="evidence" value="ECO:0007669"/>
    <property type="project" value="UniProtKB-KW"/>
</dbReference>
<dbReference type="RefSeq" id="WP_041505185.1">
    <property type="nucleotide sequence ID" value="NZ_JPIU01000039.1"/>
</dbReference>
<keyword evidence="12" id="KW-1185">Reference proteome</keyword>
<comment type="caution">
    <text evidence="11">The sequence shown here is derived from an EMBL/GenBank/DDBJ whole genome shotgun (WGS) entry which is preliminary data.</text>
</comment>
<evidence type="ECO:0008006" key="13">
    <source>
        <dbReference type="Google" id="ProtNLM"/>
    </source>
</evidence>
<dbReference type="InterPro" id="IPR050626">
    <property type="entry name" value="Peptidase_M16"/>
</dbReference>
<dbReference type="Gene3D" id="3.30.830.10">
    <property type="entry name" value="Metalloenzyme, LuxS/M16 peptidase-like"/>
    <property type="match status" value="4"/>
</dbReference>
<evidence type="ECO:0000256" key="4">
    <source>
        <dbReference type="ARBA" id="ARBA00022723"/>
    </source>
</evidence>
<keyword evidence="4" id="KW-0479">Metal-binding</keyword>
<evidence type="ECO:0000256" key="5">
    <source>
        <dbReference type="ARBA" id="ARBA00022801"/>
    </source>
</evidence>
<keyword evidence="7" id="KW-0482">Metalloprotease</keyword>
<dbReference type="InterPro" id="IPR001431">
    <property type="entry name" value="Pept_M16_Zn_BS"/>
</dbReference>
<evidence type="ECO:0000256" key="8">
    <source>
        <dbReference type="RuleBase" id="RU004447"/>
    </source>
</evidence>
<evidence type="ECO:0000313" key="11">
    <source>
        <dbReference type="EMBL" id="KIO44295.1"/>
    </source>
</evidence>
<reference evidence="11 12" key="1">
    <citation type="submission" date="2014-07" db="EMBL/GenBank/DDBJ databases">
        <title>Porphyromonadaceae bacterium OUH 308042 = ATCC BAA-2681 = DSM 28342 draft genome.</title>
        <authorList>
            <person name="Sydenham T.V."/>
            <person name="Hasman H."/>
            <person name="Justensen U.S."/>
        </authorList>
    </citation>
    <scope>NUCLEOTIDE SEQUENCE [LARGE SCALE GENOMIC DNA]</scope>
    <source>
        <strain evidence="11 12">OUH 308042</strain>
    </source>
</reference>
<protein>
    <recommendedName>
        <fullName evidence="13">Insulinase family protein</fullName>
    </recommendedName>
</protein>
<dbReference type="Proteomes" id="UP000031980">
    <property type="component" value="Unassembled WGS sequence"/>
</dbReference>
<evidence type="ECO:0000259" key="9">
    <source>
        <dbReference type="Pfam" id="PF00675"/>
    </source>
</evidence>
<evidence type="ECO:0000256" key="7">
    <source>
        <dbReference type="ARBA" id="ARBA00023049"/>
    </source>
</evidence>
<accession>A0A0C3R4F1</accession>
<dbReference type="PROSITE" id="PS00143">
    <property type="entry name" value="INSULINASE"/>
    <property type="match status" value="1"/>
</dbReference>
<evidence type="ECO:0000256" key="1">
    <source>
        <dbReference type="ARBA" id="ARBA00001947"/>
    </source>
</evidence>
<dbReference type="SUPFAM" id="SSF63411">
    <property type="entry name" value="LuxS/MPP-like metallohydrolase"/>
    <property type="match status" value="4"/>
</dbReference>
<keyword evidence="3" id="KW-0645">Protease</keyword>
<evidence type="ECO:0000313" key="12">
    <source>
        <dbReference type="Proteomes" id="UP000031980"/>
    </source>
</evidence>
<keyword evidence="5" id="KW-0378">Hydrolase</keyword>
<evidence type="ECO:0000256" key="6">
    <source>
        <dbReference type="ARBA" id="ARBA00022833"/>
    </source>
</evidence>
<dbReference type="InterPro" id="IPR007863">
    <property type="entry name" value="Peptidase_M16_C"/>
</dbReference>